<gene>
    <name evidence="2" type="ORF">J2S77_002569</name>
</gene>
<dbReference type="PROSITE" id="PS50035">
    <property type="entry name" value="PLD"/>
    <property type="match status" value="2"/>
</dbReference>
<evidence type="ECO:0000313" key="3">
    <source>
        <dbReference type="Proteomes" id="UP001224359"/>
    </source>
</evidence>
<dbReference type="InterPro" id="IPR025202">
    <property type="entry name" value="PLD-like_dom"/>
</dbReference>
<dbReference type="CDD" id="cd09112">
    <property type="entry name" value="PLDc_CLS_2"/>
    <property type="match status" value="1"/>
</dbReference>
<dbReference type="SMART" id="SM00155">
    <property type="entry name" value="PLDc"/>
    <property type="match status" value="2"/>
</dbReference>
<reference evidence="2 3" key="1">
    <citation type="submission" date="2023-07" db="EMBL/GenBank/DDBJ databases">
        <title>Genomic Encyclopedia of Type Strains, Phase IV (KMG-IV): sequencing the most valuable type-strain genomes for metagenomic binning, comparative biology and taxonomic classification.</title>
        <authorList>
            <person name="Goeker M."/>
        </authorList>
    </citation>
    <scope>NUCLEOTIDE SEQUENCE [LARGE SCALE GENOMIC DNA]</scope>
    <source>
        <strain evidence="2 3">DSM 16460</strain>
    </source>
</reference>
<proteinExistence type="predicted"/>
<keyword evidence="3" id="KW-1185">Reference proteome</keyword>
<dbReference type="Gene3D" id="3.30.870.10">
    <property type="entry name" value="Endonuclease Chain A"/>
    <property type="match status" value="2"/>
</dbReference>
<dbReference type="Pfam" id="PF13091">
    <property type="entry name" value="PLDc_2"/>
    <property type="match status" value="2"/>
</dbReference>
<dbReference type="EC" id="2.7.8.-" evidence="2"/>
<evidence type="ECO:0000259" key="1">
    <source>
        <dbReference type="PROSITE" id="PS50035"/>
    </source>
</evidence>
<feature type="domain" description="PLD phosphodiesterase" evidence="1">
    <location>
        <begin position="301"/>
        <end position="328"/>
    </location>
</feature>
<dbReference type="InterPro" id="IPR001736">
    <property type="entry name" value="PLipase_D/transphosphatidylase"/>
</dbReference>
<dbReference type="SUPFAM" id="SSF56024">
    <property type="entry name" value="Phospholipase D/nuclease"/>
    <property type="match status" value="2"/>
</dbReference>
<dbReference type="PANTHER" id="PTHR21248">
    <property type="entry name" value="CARDIOLIPIN SYNTHASE"/>
    <property type="match status" value="1"/>
</dbReference>
<dbReference type="EMBL" id="JAUSTQ010000014">
    <property type="protein sequence ID" value="MDQ0160565.1"/>
    <property type="molecule type" value="Genomic_DNA"/>
</dbReference>
<organism evidence="2 3">
    <name type="scientific">Alkalibacillus salilacus</name>
    <dbReference type="NCBI Taxonomy" id="284582"/>
    <lineage>
        <taxon>Bacteria</taxon>
        <taxon>Bacillati</taxon>
        <taxon>Bacillota</taxon>
        <taxon>Bacilli</taxon>
        <taxon>Bacillales</taxon>
        <taxon>Bacillaceae</taxon>
        <taxon>Alkalibacillus</taxon>
    </lineage>
</organism>
<keyword evidence="2" id="KW-0808">Transferase</keyword>
<protein>
    <submittedName>
        <fullName evidence="2">Cardiolipin synthase</fullName>
        <ecNumber evidence="2">2.7.8.-</ecNumber>
    </submittedName>
</protein>
<dbReference type="GO" id="GO:0016740">
    <property type="term" value="F:transferase activity"/>
    <property type="evidence" value="ECO:0007669"/>
    <property type="project" value="UniProtKB-KW"/>
</dbReference>
<dbReference type="Proteomes" id="UP001224359">
    <property type="component" value="Unassembled WGS sequence"/>
</dbReference>
<name>A0ABT9VI94_9BACI</name>
<feature type="domain" description="PLD phosphodiesterase" evidence="1">
    <location>
        <begin position="132"/>
        <end position="159"/>
    </location>
</feature>
<dbReference type="PANTHER" id="PTHR21248:SF7">
    <property type="entry name" value="MINOR CARDIOLIPIN SYNTHASE CLSB"/>
    <property type="match status" value="1"/>
</dbReference>
<evidence type="ECO:0000313" key="2">
    <source>
        <dbReference type="EMBL" id="MDQ0160565.1"/>
    </source>
</evidence>
<accession>A0ABT9VI94</accession>
<dbReference type="CDD" id="cd09110">
    <property type="entry name" value="PLDc_CLS_1"/>
    <property type="match status" value="1"/>
</dbReference>
<comment type="caution">
    <text evidence="2">The sequence shown here is derived from an EMBL/GenBank/DDBJ whole genome shotgun (WGS) entry which is preliminary data.</text>
</comment>
<dbReference type="RefSeq" id="WP_306977910.1">
    <property type="nucleotide sequence ID" value="NZ_JAUSTQ010000014.1"/>
</dbReference>
<sequence>MWVLIAIAIIILVTLWLQTSHSSKSEPTYPVRHSDMTFFVNGHRLFQHYIEDIRNAKSWICVQFFIIKNDLFGHHILTVLQEKASSGVPVYLLIDQMGSRTIAKDKIETLKQAGVQVVYSNRVSIKHPIQSINERNHRKITVIDGHIGYLGGFNVGNQYINQGDQFSRWRDYHMRLTGEIIEDLSDQFIFDWRHNTSESITLPKTELDRGNTQMQLIASSGGTLESTFLDLINSAQETIQIGSPYFIPSKQLKALLIEKLKAGVHIDILYPHDSDHPFVKEASAPYLREMAKYGASVYLFYRGFYHAKSLIIDGKVADVGTANFDLRSLYLNEEVNMLIKDETAVKTVQGYFNRDLRAAMPLYDAWFKTPNALVFHIKKCLARVLRFYL</sequence>